<accession>A0A4R6P0N8</accession>
<gene>
    <name evidence="3" type="ORF">DEU29_11463</name>
</gene>
<name>A0A4R6P0N8_9GAMM</name>
<sequence>MKALTQTLAAAVIGTLAVASTASQAHDQVPGEKQQQPIVLQGGTLHTVTQGTLTDTDLVFADGKITAIGSDVAIPEGAKVVDISGQHVYPGVIAMDTTIGLNEIGAVRATRDSREVGGVTPEVAGHIAFNADSEIIPTVRYHGITHAQVVPEGSLVNGQSSLMQLDGWNYQDSLVAGEIGVHISWPRTYVVDTWWESRTPAEQREANAKALKRLKDVLADAKAYYDAKQANPDIAVDQRWEAMLGLYDGSKKLFVHAQDKRQMEQALDVAQEYGFDLVLMGAADAWRLTERLVKTQTPVVFGSPFGLPARDDEGYDQAFSTPAQLAEAGVNFAISYPGYWDVRNLPFAAGQSVAFGLDVDEAVKAITLKPAEFMGLDDQLGSLEVGKSASLSVSKGDLLDPIGQDLTHLFINGRAVELESRHTELYEKYQQK</sequence>
<keyword evidence="4" id="KW-1185">Reference proteome</keyword>
<dbReference type="GO" id="GO:0016810">
    <property type="term" value="F:hydrolase activity, acting on carbon-nitrogen (but not peptide) bonds"/>
    <property type="evidence" value="ECO:0007669"/>
    <property type="project" value="InterPro"/>
</dbReference>
<feature type="chain" id="PRO_5020207694" evidence="1">
    <location>
        <begin position="26"/>
        <end position="432"/>
    </location>
</feature>
<dbReference type="SUPFAM" id="SSF51338">
    <property type="entry name" value="Composite domain of metallo-dependent hydrolases"/>
    <property type="match status" value="1"/>
</dbReference>
<evidence type="ECO:0000259" key="2">
    <source>
        <dbReference type="Pfam" id="PF01979"/>
    </source>
</evidence>
<dbReference type="InterPro" id="IPR011059">
    <property type="entry name" value="Metal-dep_hydrolase_composite"/>
</dbReference>
<keyword evidence="1" id="KW-0732">Signal</keyword>
<reference evidence="3 4" key="1">
    <citation type="submission" date="2019-03" db="EMBL/GenBank/DDBJ databases">
        <title>Freshwater and sediment microbial communities from various areas in North America, analyzing microbe dynamics in response to fracking.</title>
        <authorList>
            <person name="Lamendella R."/>
        </authorList>
    </citation>
    <scope>NUCLEOTIDE SEQUENCE [LARGE SCALE GENOMIC DNA]</scope>
    <source>
        <strain evidence="3 4">18_TX</strain>
    </source>
</reference>
<evidence type="ECO:0000313" key="4">
    <source>
        <dbReference type="Proteomes" id="UP000295531"/>
    </source>
</evidence>
<comment type="caution">
    <text evidence="3">The sequence shown here is derived from an EMBL/GenBank/DDBJ whole genome shotgun (WGS) entry which is preliminary data.</text>
</comment>
<dbReference type="SUPFAM" id="SSF51556">
    <property type="entry name" value="Metallo-dependent hydrolases"/>
    <property type="match status" value="1"/>
</dbReference>
<dbReference type="Proteomes" id="UP000295531">
    <property type="component" value="Unassembled WGS sequence"/>
</dbReference>
<proteinExistence type="predicted"/>
<dbReference type="Gene3D" id="2.30.40.10">
    <property type="entry name" value="Urease, subunit C, domain 1"/>
    <property type="match status" value="1"/>
</dbReference>
<dbReference type="RefSeq" id="WP_133540264.1">
    <property type="nucleotide sequence ID" value="NZ_SNXI01000014.1"/>
</dbReference>
<dbReference type="Gene3D" id="3.20.20.140">
    <property type="entry name" value="Metal-dependent hydrolases"/>
    <property type="match status" value="1"/>
</dbReference>
<keyword evidence="3" id="KW-0378">Hydrolase</keyword>
<feature type="signal peptide" evidence="1">
    <location>
        <begin position="1"/>
        <end position="25"/>
    </location>
</feature>
<dbReference type="InterPro" id="IPR006680">
    <property type="entry name" value="Amidohydro-rel"/>
</dbReference>
<dbReference type="InterPro" id="IPR032466">
    <property type="entry name" value="Metal_Hydrolase"/>
</dbReference>
<dbReference type="PANTHER" id="PTHR43135:SF3">
    <property type="entry name" value="ALPHA-D-RIBOSE 1-METHYLPHOSPHONATE 5-TRIPHOSPHATE DIPHOSPHATASE"/>
    <property type="match status" value="1"/>
</dbReference>
<dbReference type="AlphaFoldDB" id="A0A4R6P0N8"/>
<dbReference type="PANTHER" id="PTHR43135">
    <property type="entry name" value="ALPHA-D-RIBOSE 1-METHYLPHOSPHONATE 5-TRIPHOSPHATE DIPHOSPHATASE"/>
    <property type="match status" value="1"/>
</dbReference>
<dbReference type="EMBL" id="SNXI01000014">
    <property type="protein sequence ID" value="TDP31017.1"/>
    <property type="molecule type" value="Genomic_DNA"/>
</dbReference>
<evidence type="ECO:0000313" key="3">
    <source>
        <dbReference type="EMBL" id="TDP31017.1"/>
    </source>
</evidence>
<evidence type="ECO:0000256" key="1">
    <source>
        <dbReference type="SAM" id="SignalP"/>
    </source>
</evidence>
<organism evidence="3 4">
    <name type="scientific">Idiomarina aquatica</name>
    <dbReference type="NCBI Taxonomy" id="1327752"/>
    <lineage>
        <taxon>Bacteria</taxon>
        <taxon>Pseudomonadati</taxon>
        <taxon>Pseudomonadota</taxon>
        <taxon>Gammaproteobacteria</taxon>
        <taxon>Alteromonadales</taxon>
        <taxon>Idiomarinaceae</taxon>
        <taxon>Idiomarina</taxon>
    </lineage>
</organism>
<feature type="domain" description="Amidohydrolase-related" evidence="2">
    <location>
        <begin position="351"/>
        <end position="402"/>
    </location>
</feature>
<dbReference type="Pfam" id="PF01979">
    <property type="entry name" value="Amidohydro_1"/>
    <property type="match status" value="1"/>
</dbReference>
<dbReference type="OrthoDB" id="783596at2"/>
<protein>
    <submittedName>
        <fullName evidence="3">Imidazolonepropionase-like amidohydrolase</fullName>
    </submittedName>
</protein>
<dbReference type="InterPro" id="IPR051781">
    <property type="entry name" value="Metallo-dep_Hydrolase"/>
</dbReference>